<dbReference type="Gene3D" id="3.40.50.1110">
    <property type="entry name" value="SGNH hydrolase"/>
    <property type="match status" value="1"/>
</dbReference>
<gene>
    <name evidence="2" type="primary">IAH1_1</name>
    <name evidence="2" type="ORF">K7432_002752</name>
</gene>
<dbReference type="SUPFAM" id="SSF52266">
    <property type="entry name" value="SGNH hydrolase"/>
    <property type="match status" value="1"/>
</dbReference>
<evidence type="ECO:0000259" key="1">
    <source>
        <dbReference type="Pfam" id="PF13472"/>
    </source>
</evidence>
<sequence length="267" mass="30422">MYEYNKIILFGDALTQISFANINGWGAALANEYSGKLDVLNRGYVGYNTEWAKYILEQLLPQNGDSKLKRSSTTELIIIFFGTNDAALPNSSQHIPVEAYGENLRKLVNMIKSPKSPYHSPETRVLLVTPPPLIEQEWEKMCSFRGISLDRKSEVTKIYAQKCKEIGLEMGVPVVDLWKKFAKRIKSSREKRVPGRGLIHGMQLKDYFLDGVHFSELGNNTTFCGIFSAIKKNWPELDPERISMVLPWWDDINTQNPAKSIVFPSHH</sequence>
<comment type="caution">
    <text evidence="2">The sequence shown here is derived from an EMBL/GenBank/DDBJ whole genome shotgun (WGS) entry which is preliminary data.</text>
</comment>
<name>A0ABR2X117_9FUNG</name>
<dbReference type="Pfam" id="PF13472">
    <property type="entry name" value="Lipase_GDSL_2"/>
    <property type="match status" value="1"/>
</dbReference>
<accession>A0ABR2X117</accession>
<dbReference type="InterPro" id="IPR013830">
    <property type="entry name" value="SGNH_hydro"/>
</dbReference>
<dbReference type="PANTHER" id="PTHR14209:SF19">
    <property type="entry name" value="ISOAMYL ACETATE-HYDROLYZING ESTERASE 1 HOMOLOG"/>
    <property type="match status" value="1"/>
</dbReference>
<organism evidence="2 3">
    <name type="scientific">Basidiobolus ranarum</name>
    <dbReference type="NCBI Taxonomy" id="34480"/>
    <lineage>
        <taxon>Eukaryota</taxon>
        <taxon>Fungi</taxon>
        <taxon>Fungi incertae sedis</taxon>
        <taxon>Zoopagomycota</taxon>
        <taxon>Entomophthoromycotina</taxon>
        <taxon>Basidiobolomycetes</taxon>
        <taxon>Basidiobolales</taxon>
        <taxon>Basidiobolaceae</taxon>
        <taxon>Basidiobolus</taxon>
    </lineage>
</organism>
<dbReference type="InterPro" id="IPR036514">
    <property type="entry name" value="SGNH_hydro_sf"/>
</dbReference>
<dbReference type="EMBL" id="JASJQH010000077">
    <property type="protein sequence ID" value="KAK9767444.1"/>
    <property type="molecule type" value="Genomic_DNA"/>
</dbReference>
<evidence type="ECO:0000313" key="2">
    <source>
        <dbReference type="EMBL" id="KAK9767444.1"/>
    </source>
</evidence>
<keyword evidence="3" id="KW-1185">Reference proteome</keyword>
<protein>
    <submittedName>
        <fullName evidence="2">Isoamyl acetate-hydrolyzing esterase</fullName>
    </submittedName>
</protein>
<feature type="domain" description="SGNH hydrolase-type esterase" evidence="1">
    <location>
        <begin position="10"/>
        <end position="219"/>
    </location>
</feature>
<dbReference type="Proteomes" id="UP001479436">
    <property type="component" value="Unassembled WGS sequence"/>
</dbReference>
<proteinExistence type="predicted"/>
<reference evidence="2 3" key="1">
    <citation type="submission" date="2023-04" db="EMBL/GenBank/DDBJ databases">
        <title>Genome of Basidiobolus ranarum AG-B5.</title>
        <authorList>
            <person name="Stajich J.E."/>
            <person name="Carter-House D."/>
            <person name="Gryganskyi A."/>
        </authorList>
    </citation>
    <scope>NUCLEOTIDE SEQUENCE [LARGE SCALE GENOMIC DNA]</scope>
    <source>
        <strain evidence="2 3">AG-B5</strain>
    </source>
</reference>
<dbReference type="InterPro" id="IPR045136">
    <property type="entry name" value="Iah1-like"/>
</dbReference>
<evidence type="ECO:0000313" key="3">
    <source>
        <dbReference type="Proteomes" id="UP001479436"/>
    </source>
</evidence>
<dbReference type="CDD" id="cd01838">
    <property type="entry name" value="Isoamyl_acetate_hydrolase_like"/>
    <property type="match status" value="1"/>
</dbReference>
<dbReference type="PANTHER" id="PTHR14209">
    <property type="entry name" value="ISOAMYL ACETATE-HYDROLYZING ESTERASE 1"/>
    <property type="match status" value="1"/>
</dbReference>